<dbReference type="Gene3D" id="3.40.630.30">
    <property type="match status" value="1"/>
</dbReference>
<dbReference type="SUPFAM" id="SSF55729">
    <property type="entry name" value="Acyl-CoA N-acyltransferases (Nat)"/>
    <property type="match status" value="1"/>
</dbReference>
<proteinExistence type="predicted"/>
<dbReference type="Proteomes" id="UP000050437">
    <property type="component" value="Unassembled WGS sequence"/>
</dbReference>
<dbReference type="PATRIC" id="fig|303.167.peg.3571"/>
<dbReference type="PROSITE" id="PS51186">
    <property type="entry name" value="GNAT"/>
    <property type="match status" value="1"/>
</dbReference>
<dbReference type="RefSeq" id="WP_013973019.1">
    <property type="nucleotide sequence ID" value="NZ_CP007620.1"/>
</dbReference>
<reference evidence="1 2" key="1">
    <citation type="submission" date="2015-10" db="EMBL/GenBank/DDBJ databases">
        <title>Pseudomonas putida clinical strains.</title>
        <authorList>
            <person name="Molina L."/>
            <person name="Udaondo Z."/>
        </authorList>
    </citation>
    <scope>NUCLEOTIDE SEQUENCE [LARGE SCALE GENOMIC DNA]</scope>
    <source>
        <strain evidence="1 2">HB13667</strain>
    </source>
</reference>
<name>A0A059V2J6_PSEPU</name>
<dbReference type="CDD" id="cd04301">
    <property type="entry name" value="NAT_SF"/>
    <property type="match status" value="1"/>
</dbReference>
<dbReference type="OrthoDB" id="7003280at2"/>
<evidence type="ECO:0000313" key="2">
    <source>
        <dbReference type="Proteomes" id="UP000050437"/>
    </source>
</evidence>
<dbReference type="EMBL" id="LKKS01000061">
    <property type="protein sequence ID" value="KPM65899.1"/>
    <property type="molecule type" value="Genomic_DNA"/>
</dbReference>
<organism evidence="1 2">
    <name type="scientific">Pseudomonas putida</name>
    <name type="common">Arthrobacter siderocapsulatus</name>
    <dbReference type="NCBI Taxonomy" id="303"/>
    <lineage>
        <taxon>Bacteria</taxon>
        <taxon>Pseudomonadati</taxon>
        <taxon>Pseudomonadota</taxon>
        <taxon>Gammaproteobacteria</taxon>
        <taxon>Pseudomonadales</taxon>
        <taxon>Pseudomonadaceae</taxon>
        <taxon>Pseudomonas</taxon>
    </lineage>
</organism>
<protein>
    <submittedName>
        <fullName evidence="1">GNAT family acetyltransferase</fullName>
    </submittedName>
</protein>
<dbReference type="AlphaFoldDB" id="A0A059V2J6"/>
<dbReference type="GO" id="GO:0016747">
    <property type="term" value="F:acyltransferase activity, transferring groups other than amino-acyl groups"/>
    <property type="evidence" value="ECO:0007669"/>
    <property type="project" value="InterPro"/>
</dbReference>
<dbReference type="InterPro" id="IPR016181">
    <property type="entry name" value="Acyl_CoA_acyltransferase"/>
</dbReference>
<accession>A0A059V2J6</accession>
<evidence type="ECO:0000313" key="1">
    <source>
        <dbReference type="EMBL" id="KPM65899.1"/>
    </source>
</evidence>
<dbReference type="KEGG" id="ppud:DW66_3397"/>
<dbReference type="InterPro" id="IPR000182">
    <property type="entry name" value="GNAT_dom"/>
</dbReference>
<sequence>MFILSRLDSVPPESFQNQIRELVIHHVGELSSVAISADNPLYPLYQYGVGMEVHQYLQALDGTRGLAVALTLALDAEEPDQLLGFALSLPAEDDEQACALAFLAVRASHRRQGIARALLGDLQARHACVELNAFASQVPWFEAMGMQVVAANGPQVLMSSTGRASGALIGRLDIAPIYQTAEVMQIHTYLLNQQGEDAMIEAEQMRDERLDELTAQAQECVRQRKTVH</sequence>
<gene>
    <name evidence="1" type="ORF">HB13667_10540</name>
</gene>
<keyword evidence="1" id="KW-0808">Transferase</keyword>
<dbReference type="Pfam" id="PF00583">
    <property type="entry name" value="Acetyltransf_1"/>
    <property type="match status" value="1"/>
</dbReference>
<dbReference type="GeneID" id="92660308"/>
<comment type="caution">
    <text evidence="1">The sequence shown here is derived from an EMBL/GenBank/DDBJ whole genome shotgun (WGS) entry which is preliminary data.</text>
</comment>